<keyword evidence="5 9" id="KW-0560">Oxidoreductase</keyword>
<dbReference type="GO" id="GO:0004601">
    <property type="term" value="F:peroxidase activity"/>
    <property type="evidence" value="ECO:0007669"/>
    <property type="project" value="TreeGrafter"/>
</dbReference>
<evidence type="ECO:0000256" key="2">
    <source>
        <dbReference type="ARBA" id="ARBA00022485"/>
    </source>
</evidence>
<dbReference type="GO" id="GO:0050418">
    <property type="term" value="F:hydroxylamine reductase activity"/>
    <property type="evidence" value="ECO:0007669"/>
    <property type="project" value="TreeGrafter"/>
</dbReference>
<dbReference type="EC" id="1.2.7.4" evidence="9"/>
<feature type="binding site" evidence="10">
    <location>
        <position position="256"/>
    </location>
    <ligand>
        <name>[Ni-4Fe-4S] cluster</name>
        <dbReference type="ChEBI" id="CHEBI:47739"/>
    </ligand>
</feature>
<feature type="binding site" evidence="10">
    <location>
        <position position="447"/>
    </location>
    <ligand>
        <name>[Ni-4Fe-4S] cluster</name>
        <dbReference type="ChEBI" id="CHEBI:47739"/>
    </ligand>
</feature>
<keyword evidence="4 9" id="KW-0479">Metal-binding</keyword>
<feature type="binding site" evidence="10">
    <location>
        <position position="40"/>
    </location>
    <ligand>
        <name>[4Fe-4S] cluster</name>
        <dbReference type="ChEBI" id="CHEBI:49883"/>
        <label>1</label>
        <note>ligand shared between dimeric partners</note>
    </ligand>
</feature>
<dbReference type="Gene3D" id="3.40.50.2030">
    <property type="match status" value="2"/>
</dbReference>
<reference evidence="11" key="2">
    <citation type="submission" date="2021-04" db="EMBL/GenBank/DDBJ databases">
        <authorList>
            <person name="Gilroy R."/>
        </authorList>
    </citation>
    <scope>NUCLEOTIDE SEQUENCE</scope>
    <source>
        <strain evidence="11">ChiHjej12B11-1927</strain>
    </source>
</reference>
<accession>A0A9D2AP42</accession>
<feature type="binding site" evidence="10">
    <location>
        <position position="52"/>
    </location>
    <ligand>
        <name>[4Fe-4S] cluster</name>
        <dbReference type="ChEBI" id="CHEBI:49883"/>
        <label>2</label>
    </ligand>
</feature>
<evidence type="ECO:0000256" key="4">
    <source>
        <dbReference type="ARBA" id="ARBA00022723"/>
    </source>
</evidence>
<feature type="binding site" evidence="10">
    <location>
        <position position="519"/>
    </location>
    <ligand>
        <name>[Ni-4Fe-4S] cluster</name>
        <dbReference type="ChEBI" id="CHEBI:47739"/>
    </ligand>
</feature>
<keyword evidence="7 9" id="KW-0411">Iron-sulfur</keyword>
<dbReference type="InterPro" id="IPR004137">
    <property type="entry name" value="HCP/CODH"/>
</dbReference>
<feature type="binding site" evidence="10">
    <location>
        <position position="49"/>
    </location>
    <ligand>
        <name>[4Fe-4S] cluster</name>
        <dbReference type="ChEBI" id="CHEBI:49883"/>
        <label>2</label>
    </ligand>
</feature>
<comment type="catalytic activity">
    <reaction evidence="8 9">
        <text>CO + 2 oxidized [2Fe-2S]-[ferredoxin] + H2O = 2 reduced [2Fe-2S]-[ferredoxin] + CO2 + 2 H(+)</text>
        <dbReference type="Rhea" id="RHEA:21040"/>
        <dbReference type="Rhea" id="RHEA-COMP:10000"/>
        <dbReference type="Rhea" id="RHEA-COMP:10001"/>
        <dbReference type="ChEBI" id="CHEBI:15377"/>
        <dbReference type="ChEBI" id="CHEBI:15378"/>
        <dbReference type="ChEBI" id="CHEBI:16526"/>
        <dbReference type="ChEBI" id="CHEBI:17245"/>
        <dbReference type="ChEBI" id="CHEBI:33737"/>
        <dbReference type="ChEBI" id="CHEBI:33738"/>
        <dbReference type="EC" id="1.2.7.4"/>
    </reaction>
</comment>
<dbReference type="InterPro" id="IPR016101">
    <property type="entry name" value="CO_DH_a-bundle"/>
</dbReference>
<feature type="binding site" evidence="10">
    <location>
        <position position="57"/>
    </location>
    <ligand>
        <name>[4Fe-4S] cluster</name>
        <dbReference type="ChEBI" id="CHEBI:49883"/>
        <label>2</label>
    </ligand>
</feature>
<dbReference type="EMBL" id="DXFG01000262">
    <property type="protein sequence ID" value="HIX38527.1"/>
    <property type="molecule type" value="Genomic_DNA"/>
</dbReference>
<dbReference type="Gene3D" id="1.20.1270.30">
    <property type="match status" value="1"/>
</dbReference>
<feature type="binding site" evidence="10">
    <location>
        <position position="478"/>
    </location>
    <ligand>
        <name>[Ni-4Fe-4S] cluster</name>
        <dbReference type="ChEBI" id="CHEBI:47739"/>
    </ligand>
</feature>
<keyword evidence="3 10" id="KW-0533">Nickel</keyword>
<evidence type="ECO:0000256" key="5">
    <source>
        <dbReference type="ARBA" id="ARBA00023002"/>
    </source>
</evidence>
<dbReference type="GO" id="GO:0042542">
    <property type="term" value="P:response to hydrogen peroxide"/>
    <property type="evidence" value="ECO:0007669"/>
    <property type="project" value="TreeGrafter"/>
</dbReference>
<dbReference type="GO" id="GO:0016151">
    <property type="term" value="F:nickel cation binding"/>
    <property type="evidence" value="ECO:0007669"/>
    <property type="project" value="InterPro"/>
</dbReference>
<name>A0A9D2AP42_9FIRM</name>
<protein>
    <recommendedName>
        <fullName evidence="9">Carbon monoxide dehydrogenase</fullName>
        <ecNumber evidence="9">1.2.7.4</ecNumber>
    </recommendedName>
</protein>
<evidence type="ECO:0000256" key="10">
    <source>
        <dbReference type="PIRSR" id="PIRSR005023-1"/>
    </source>
</evidence>
<dbReference type="NCBIfam" id="TIGR01702">
    <property type="entry name" value="CO_DH_cata"/>
    <property type="match status" value="1"/>
</dbReference>
<dbReference type="GO" id="GO:0043885">
    <property type="term" value="F:anaerobic carbon-monoxide dehydrogenase activity"/>
    <property type="evidence" value="ECO:0007669"/>
    <property type="project" value="UniProtKB-UniRule"/>
</dbReference>
<dbReference type="AlphaFoldDB" id="A0A9D2AP42"/>
<organism evidence="11 12">
    <name type="scientific">Candidatus Blautia pullistercoris</name>
    <dbReference type="NCBI Taxonomy" id="2838499"/>
    <lineage>
        <taxon>Bacteria</taxon>
        <taxon>Bacillati</taxon>
        <taxon>Bacillota</taxon>
        <taxon>Clostridia</taxon>
        <taxon>Lachnospirales</taxon>
        <taxon>Lachnospiraceae</taxon>
        <taxon>Blautia</taxon>
    </lineage>
</organism>
<evidence type="ECO:0000256" key="3">
    <source>
        <dbReference type="ARBA" id="ARBA00022596"/>
    </source>
</evidence>
<dbReference type="SUPFAM" id="SSF56821">
    <property type="entry name" value="Prismane protein-like"/>
    <property type="match status" value="1"/>
</dbReference>
<evidence type="ECO:0000256" key="8">
    <source>
        <dbReference type="ARBA" id="ARBA00048733"/>
    </source>
</evidence>
<dbReference type="PANTHER" id="PTHR30109">
    <property type="entry name" value="HYDROXYLAMINE REDUCTASE"/>
    <property type="match status" value="1"/>
</dbReference>
<keyword evidence="2 9" id="KW-0004">4Fe-4S</keyword>
<evidence type="ECO:0000256" key="9">
    <source>
        <dbReference type="PIRNR" id="PIRNR005023"/>
    </source>
</evidence>
<evidence type="ECO:0000256" key="1">
    <source>
        <dbReference type="ARBA" id="ARBA00001966"/>
    </source>
</evidence>
<dbReference type="PIRSF" id="PIRSF005023">
    <property type="entry name" value="CODH"/>
    <property type="match status" value="1"/>
</dbReference>
<keyword evidence="6 9" id="KW-0408">Iron</keyword>
<proteinExistence type="predicted"/>
<evidence type="ECO:0000256" key="7">
    <source>
        <dbReference type="ARBA" id="ARBA00023014"/>
    </source>
</evidence>
<sequence>MNQCYGCNTCASADKPLEGFIRSLPMETSHHRVEGQSTKCGFGLQGVCCRLCANGPCRITPKAPRGICGATADVIVARNFLRAVASGSGCYIHIVENTALNVKKTAEIKGEIKGEKSLAKLAEIFGVQGTDKWDTAKQVAQMVLDDLYKPEYEKMELVEKMAYGPRFKRWQELNILPGGAKGEVFHGVVKCSTNLNSDPVDMYTDCLKLGISTGIYGLTLTNLLNDVLLGEPELRMAPVGLRVIDPDYINIMITGHQHTIFVDLQERLTSKEAVAKAQAAGAKGFKLVGCTCVGQDLQLRGAHYTEVFDGHAGNNYTSEAVLATGGIDAVLSEFNCTLPGIEPICDELMIKQICLDDVAKKANAELKPFKFEEREKQSEEIIDEIVEAYKARRGKVTMNLQPEHGNDHTLTGVSEGSLKEFLGGNWKPLIDLIVSGDIKGVAGVVGCSNLTAGGHDVLTVDLVKELISRDIIVLTAGCSSGGIENCGLMTPEAAKLAGPKLRAVCEKLNIPPVLNFGPCLAIGRLEIVATELAEALGIDIPQLPLVLSAAQWLEEQALADGCFGLALGLPLHLGLPPFVTGSDLAVKLLTEDMKSLTGGQVIINPDAKASADILEKIIEEKRAGLNI</sequence>
<evidence type="ECO:0000313" key="12">
    <source>
        <dbReference type="Proteomes" id="UP000824230"/>
    </source>
</evidence>
<dbReference type="GO" id="GO:0006091">
    <property type="term" value="P:generation of precursor metabolites and energy"/>
    <property type="evidence" value="ECO:0007669"/>
    <property type="project" value="InterPro"/>
</dbReference>
<feature type="binding site" evidence="10">
    <location>
        <position position="336"/>
    </location>
    <ligand>
        <name>[Ni-4Fe-4S] cluster</name>
        <dbReference type="ChEBI" id="CHEBI:47739"/>
    </ligand>
</feature>
<reference evidence="11" key="1">
    <citation type="journal article" date="2021" name="PeerJ">
        <title>Extensive microbial diversity within the chicken gut microbiome revealed by metagenomics and culture.</title>
        <authorList>
            <person name="Gilroy R."/>
            <person name="Ravi A."/>
            <person name="Getino M."/>
            <person name="Pursley I."/>
            <person name="Horton D.L."/>
            <person name="Alikhan N.F."/>
            <person name="Baker D."/>
            <person name="Gharbi K."/>
            <person name="Hall N."/>
            <person name="Watson M."/>
            <person name="Adriaenssens E.M."/>
            <person name="Foster-Nyarko E."/>
            <person name="Jarju S."/>
            <person name="Secka A."/>
            <person name="Antonio M."/>
            <person name="Oren A."/>
            <person name="Chaudhuri R.R."/>
            <person name="La Ragione R."/>
            <person name="Hildebrand F."/>
            <person name="Pallen M.J."/>
        </authorList>
    </citation>
    <scope>NUCLEOTIDE SEQUENCE</scope>
    <source>
        <strain evidence="11">ChiHjej12B11-1927</strain>
    </source>
</reference>
<dbReference type="InterPro" id="IPR016099">
    <property type="entry name" value="Prismane-like_a/b-sand"/>
</dbReference>
<dbReference type="Pfam" id="PF03063">
    <property type="entry name" value="Prismane"/>
    <property type="match status" value="1"/>
</dbReference>
<dbReference type="InterPro" id="IPR010047">
    <property type="entry name" value="CODH"/>
</dbReference>
<feature type="binding site" evidence="10">
    <location>
        <position position="292"/>
    </location>
    <ligand>
        <name>[Ni-4Fe-4S] cluster</name>
        <dbReference type="ChEBI" id="CHEBI:47739"/>
    </ligand>
</feature>
<gene>
    <name evidence="11" type="primary">cooS</name>
    <name evidence="11" type="ORF">H9738_11775</name>
</gene>
<dbReference type="PANTHER" id="PTHR30109:SF4">
    <property type="entry name" value="CARBON MONOXIDE DEHYDROGENASE"/>
    <property type="match status" value="1"/>
</dbReference>
<dbReference type="InterPro" id="IPR011254">
    <property type="entry name" value="Prismane-like_sf"/>
</dbReference>
<feature type="binding site" evidence="10">
    <location>
        <position position="68"/>
    </location>
    <ligand>
        <name>[4Fe-4S] cluster</name>
        <dbReference type="ChEBI" id="CHEBI:49883"/>
        <label>2</label>
    </ligand>
</feature>
<dbReference type="GO" id="GO:0051539">
    <property type="term" value="F:4 iron, 4 sulfur cluster binding"/>
    <property type="evidence" value="ECO:0007669"/>
    <property type="project" value="UniProtKB-UniRule"/>
</dbReference>
<feature type="binding site" evidence="10">
    <location>
        <position position="48"/>
    </location>
    <ligand>
        <name>[4Fe-4S] cluster</name>
        <dbReference type="ChEBI" id="CHEBI:49883"/>
        <label>1</label>
        <note>ligand shared between dimeric partners</note>
    </ligand>
</feature>
<comment type="cofactor">
    <cofactor evidence="1">
        <name>[4Fe-4S] cluster</name>
        <dbReference type="ChEBI" id="CHEBI:49883"/>
    </cofactor>
</comment>
<comment type="caution">
    <text evidence="11">The sequence shown here is derived from an EMBL/GenBank/DDBJ whole genome shotgun (WGS) entry which is preliminary data.</text>
</comment>
<evidence type="ECO:0000313" key="11">
    <source>
        <dbReference type="EMBL" id="HIX38527.1"/>
    </source>
</evidence>
<evidence type="ECO:0000256" key="6">
    <source>
        <dbReference type="ARBA" id="ARBA00023004"/>
    </source>
</evidence>
<dbReference type="Proteomes" id="UP000824230">
    <property type="component" value="Unassembled WGS sequence"/>
</dbReference>